<dbReference type="InterPro" id="IPR008271">
    <property type="entry name" value="Ser/Thr_kinase_AS"/>
</dbReference>
<dbReference type="FunFam" id="3.80.10.10:FF:000041">
    <property type="entry name" value="LRR receptor-like serine/threonine-protein kinase ERECTA"/>
    <property type="match status" value="1"/>
</dbReference>
<keyword evidence="9" id="KW-0732">Signal</keyword>
<feature type="domain" description="Protein kinase" evidence="22">
    <location>
        <begin position="811"/>
        <end position="1085"/>
    </location>
</feature>
<evidence type="ECO:0000256" key="13">
    <source>
        <dbReference type="ARBA" id="ARBA00022840"/>
    </source>
</evidence>
<dbReference type="EMBL" id="JBEAFC010000009">
    <property type="protein sequence ID" value="KAL1541654.1"/>
    <property type="molecule type" value="Genomic_DNA"/>
</dbReference>
<evidence type="ECO:0000256" key="16">
    <source>
        <dbReference type="ARBA" id="ARBA00023170"/>
    </source>
</evidence>
<comment type="catalytic activity">
    <reaction evidence="18">
        <text>L-threonyl-[protein] + ATP = O-phospho-L-threonyl-[protein] + ADP + H(+)</text>
        <dbReference type="Rhea" id="RHEA:46608"/>
        <dbReference type="Rhea" id="RHEA-COMP:11060"/>
        <dbReference type="Rhea" id="RHEA-COMP:11605"/>
        <dbReference type="ChEBI" id="CHEBI:15378"/>
        <dbReference type="ChEBI" id="CHEBI:30013"/>
        <dbReference type="ChEBI" id="CHEBI:30616"/>
        <dbReference type="ChEBI" id="CHEBI:61977"/>
        <dbReference type="ChEBI" id="CHEBI:456216"/>
        <dbReference type="EC" id="2.7.11.1"/>
    </reaction>
</comment>
<keyword evidence="15 21" id="KW-0472">Membrane</keyword>
<evidence type="ECO:0000256" key="19">
    <source>
        <dbReference type="ARBA" id="ARBA00048679"/>
    </source>
</evidence>
<evidence type="ECO:0000256" key="7">
    <source>
        <dbReference type="ARBA" id="ARBA00022679"/>
    </source>
</evidence>
<keyword evidence="8 21" id="KW-0812">Transmembrane</keyword>
<dbReference type="FunFam" id="3.30.200.20:FF:000309">
    <property type="entry name" value="Leucine-rich repeat receptor protein kinase MSP1"/>
    <property type="match status" value="1"/>
</dbReference>
<evidence type="ECO:0000256" key="8">
    <source>
        <dbReference type="ARBA" id="ARBA00022692"/>
    </source>
</evidence>
<dbReference type="InterPro" id="IPR003591">
    <property type="entry name" value="Leu-rich_rpt_typical-subtyp"/>
</dbReference>
<dbReference type="GO" id="GO:0016020">
    <property type="term" value="C:membrane"/>
    <property type="evidence" value="ECO:0007669"/>
    <property type="project" value="UniProtKB-SubCell"/>
</dbReference>
<keyword evidence="24" id="KW-1185">Reference proteome</keyword>
<dbReference type="PROSITE" id="PS51450">
    <property type="entry name" value="LRR"/>
    <property type="match status" value="1"/>
</dbReference>
<dbReference type="PROSITE" id="PS00107">
    <property type="entry name" value="PROTEIN_KINASE_ATP"/>
    <property type="match status" value="1"/>
</dbReference>
<organism evidence="23 24">
    <name type="scientific">Salvia divinorum</name>
    <name type="common">Maria pastora</name>
    <name type="synonym">Diviner's sage</name>
    <dbReference type="NCBI Taxonomy" id="28513"/>
    <lineage>
        <taxon>Eukaryota</taxon>
        <taxon>Viridiplantae</taxon>
        <taxon>Streptophyta</taxon>
        <taxon>Embryophyta</taxon>
        <taxon>Tracheophyta</taxon>
        <taxon>Spermatophyta</taxon>
        <taxon>Magnoliopsida</taxon>
        <taxon>eudicotyledons</taxon>
        <taxon>Gunneridae</taxon>
        <taxon>Pentapetalae</taxon>
        <taxon>asterids</taxon>
        <taxon>lamiids</taxon>
        <taxon>Lamiales</taxon>
        <taxon>Lamiaceae</taxon>
        <taxon>Nepetoideae</taxon>
        <taxon>Mentheae</taxon>
        <taxon>Salviinae</taxon>
        <taxon>Salvia</taxon>
        <taxon>Salvia subgen. Calosphace</taxon>
    </lineage>
</organism>
<feature type="transmembrane region" description="Helical" evidence="21">
    <location>
        <begin position="728"/>
        <end position="751"/>
    </location>
</feature>
<evidence type="ECO:0000256" key="6">
    <source>
        <dbReference type="ARBA" id="ARBA00022614"/>
    </source>
</evidence>
<keyword evidence="4" id="KW-0723">Serine/threonine-protein kinase</keyword>
<dbReference type="SMART" id="SM00369">
    <property type="entry name" value="LRR_TYP"/>
    <property type="match status" value="7"/>
</dbReference>
<evidence type="ECO:0000256" key="10">
    <source>
        <dbReference type="ARBA" id="ARBA00022737"/>
    </source>
</evidence>
<reference evidence="23 24" key="1">
    <citation type="submission" date="2024-06" db="EMBL/GenBank/DDBJ databases">
        <title>A chromosome level genome sequence of Diviner's sage (Salvia divinorum).</title>
        <authorList>
            <person name="Ford S.A."/>
            <person name="Ro D.-K."/>
            <person name="Ness R.W."/>
            <person name="Phillips M.A."/>
        </authorList>
    </citation>
    <scope>NUCLEOTIDE SEQUENCE [LARGE SCALE GENOMIC DNA]</scope>
    <source>
        <strain evidence="23">SAF-2024a</strain>
        <tissue evidence="23">Leaf</tissue>
    </source>
</reference>
<keyword evidence="7" id="KW-0808">Transferase</keyword>
<dbReference type="InterPro" id="IPR050647">
    <property type="entry name" value="Plant_LRR-RLKs"/>
</dbReference>
<dbReference type="Pfam" id="PF00560">
    <property type="entry name" value="LRR_1"/>
    <property type="match status" value="6"/>
</dbReference>
<dbReference type="PRINTS" id="PR00019">
    <property type="entry name" value="LEURICHRPT"/>
</dbReference>
<keyword evidence="6" id="KW-0433">Leucine-rich repeat</keyword>
<feature type="binding site" evidence="20">
    <location>
        <position position="840"/>
    </location>
    <ligand>
        <name>ATP</name>
        <dbReference type="ChEBI" id="CHEBI:30616"/>
    </ligand>
</feature>
<dbReference type="Gene3D" id="1.10.510.10">
    <property type="entry name" value="Transferase(Phosphotransferase) domain 1"/>
    <property type="match status" value="1"/>
</dbReference>
<dbReference type="CDD" id="cd14066">
    <property type="entry name" value="STKc_IRAK"/>
    <property type="match status" value="1"/>
</dbReference>
<dbReference type="Gene3D" id="3.30.200.20">
    <property type="entry name" value="Phosphorylase Kinase, domain 1"/>
    <property type="match status" value="1"/>
</dbReference>
<dbReference type="InterPro" id="IPR001611">
    <property type="entry name" value="Leu-rich_rpt"/>
</dbReference>
<dbReference type="GO" id="GO:0006952">
    <property type="term" value="P:defense response"/>
    <property type="evidence" value="ECO:0007669"/>
    <property type="project" value="UniProtKB-ARBA"/>
</dbReference>
<evidence type="ECO:0000256" key="15">
    <source>
        <dbReference type="ARBA" id="ARBA00023136"/>
    </source>
</evidence>
<feature type="transmembrane region" description="Helical" evidence="21">
    <location>
        <begin position="12"/>
        <end position="30"/>
    </location>
</feature>
<dbReference type="GO" id="GO:0051707">
    <property type="term" value="P:response to other organism"/>
    <property type="evidence" value="ECO:0007669"/>
    <property type="project" value="UniProtKB-ARBA"/>
</dbReference>
<keyword evidence="16" id="KW-0675">Receptor</keyword>
<proteinExistence type="inferred from homology"/>
<dbReference type="SUPFAM" id="SSF52058">
    <property type="entry name" value="L domain-like"/>
    <property type="match status" value="2"/>
</dbReference>
<dbReference type="Pfam" id="PF13855">
    <property type="entry name" value="LRR_8"/>
    <property type="match status" value="3"/>
</dbReference>
<dbReference type="InterPro" id="IPR032675">
    <property type="entry name" value="LRR_dom_sf"/>
</dbReference>
<name>A0ABD1GBZ8_SALDI</name>
<dbReference type="Proteomes" id="UP001567538">
    <property type="component" value="Unassembled WGS sequence"/>
</dbReference>
<gene>
    <name evidence="23" type="ORF">AAHA92_25850</name>
</gene>
<comment type="catalytic activity">
    <reaction evidence="19">
        <text>L-seryl-[protein] + ATP = O-phospho-L-seryl-[protein] + ADP + H(+)</text>
        <dbReference type="Rhea" id="RHEA:17989"/>
        <dbReference type="Rhea" id="RHEA-COMP:9863"/>
        <dbReference type="Rhea" id="RHEA-COMP:11604"/>
        <dbReference type="ChEBI" id="CHEBI:15378"/>
        <dbReference type="ChEBI" id="CHEBI:29999"/>
        <dbReference type="ChEBI" id="CHEBI:30616"/>
        <dbReference type="ChEBI" id="CHEBI:83421"/>
        <dbReference type="ChEBI" id="CHEBI:456216"/>
        <dbReference type="EC" id="2.7.11.1"/>
    </reaction>
</comment>
<evidence type="ECO:0000256" key="2">
    <source>
        <dbReference type="ARBA" id="ARBA00008684"/>
    </source>
</evidence>
<dbReference type="PROSITE" id="PS50011">
    <property type="entry name" value="PROTEIN_KINASE_DOM"/>
    <property type="match status" value="1"/>
</dbReference>
<evidence type="ECO:0000256" key="12">
    <source>
        <dbReference type="ARBA" id="ARBA00022777"/>
    </source>
</evidence>
<evidence type="ECO:0000256" key="17">
    <source>
        <dbReference type="ARBA" id="ARBA00023180"/>
    </source>
</evidence>
<keyword evidence="12" id="KW-0418">Kinase</keyword>
<dbReference type="GO" id="GO:0005524">
    <property type="term" value="F:ATP binding"/>
    <property type="evidence" value="ECO:0007669"/>
    <property type="project" value="UniProtKB-UniRule"/>
</dbReference>
<evidence type="ECO:0000313" key="23">
    <source>
        <dbReference type="EMBL" id="KAL1541654.1"/>
    </source>
</evidence>
<evidence type="ECO:0000256" key="18">
    <source>
        <dbReference type="ARBA" id="ARBA00047899"/>
    </source>
</evidence>
<evidence type="ECO:0000256" key="11">
    <source>
        <dbReference type="ARBA" id="ARBA00022741"/>
    </source>
</evidence>
<accession>A0ABD1GBZ8</accession>
<dbReference type="SMART" id="SM00365">
    <property type="entry name" value="LRR_SD22"/>
    <property type="match status" value="5"/>
</dbReference>
<dbReference type="EC" id="2.7.11.1" evidence="3"/>
<evidence type="ECO:0000256" key="21">
    <source>
        <dbReference type="SAM" id="Phobius"/>
    </source>
</evidence>
<keyword evidence="5" id="KW-0597">Phosphoprotein</keyword>
<dbReference type="InterPro" id="IPR017441">
    <property type="entry name" value="Protein_kinase_ATP_BS"/>
</dbReference>
<dbReference type="AlphaFoldDB" id="A0ABD1GBZ8"/>
<evidence type="ECO:0000256" key="9">
    <source>
        <dbReference type="ARBA" id="ARBA00022729"/>
    </source>
</evidence>
<evidence type="ECO:0000259" key="22">
    <source>
        <dbReference type="PROSITE" id="PS50011"/>
    </source>
</evidence>
<dbReference type="PANTHER" id="PTHR48056:SF89">
    <property type="entry name" value="OS06G0585982 PROTEIN"/>
    <property type="match status" value="1"/>
</dbReference>
<dbReference type="FunFam" id="3.80.10.10:FF:000691">
    <property type="entry name" value="Putative LRR receptor-like serine/threonine-protein kinase"/>
    <property type="match status" value="1"/>
</dbReference>
<dbReference type="FunFam" id="1.10.510.10:FF:000309">
    <property type="entry name" value="Leucine-rich repeat receptor-like protein kinase"/>
    <property type="match status" value="1"/>
</dbReference>
<dbReference type="SUPFAM" id="SSF56112">
    <property type="entry name" value="Protein kinase-like (PK-like)"/>
    <property type="match status" value="1"/>
</dbReference>
<dbReference type="InterPro" id="IPR013210">
    <property type="entry name" value="LRR_N_plant-typ"/>
</dbReference>
<dbReference type="Gene3D" id="3.80.10.10">
    <property type="entry name" value="Ribonuclease Inhibitor"/>
    <property type="match status" value="5"/>
</dbReference>
<dbReference type="PANTHER" id="PTHR48056">
    <property type="entry name" value="LRR RECEPTOR-LIKE SERINE/THREONINE-PROTEIN KINASE-RELATED"/>
    <property type="match status" value="1"/>
</dbReference>
<evidence type="ECO:0000256" key="3">
    <source>
        <dbReference type="ARBA" id="ARBA00012513"/>
    </source>
</evidence>
<dbReference type="Gene3D" id="3.30.1490.310">
    <property type="match status" value="1"/>
</dbReference>
<sequence>MSELDESDHLLLLRAAIVVFLLLITGELVIGQSLERDRDILLELQTFLKRENPIAENRGKYMKWNSGDASPCAWEGITCDNSTNRVKAIDLSDCNVAGDLFGSFSALTELTHLDLSSNTIGGVITADLGRCRSLKFLNLSHNIIYGEVNLTGLQNLEILDLSLNRIAAFIRLTIPENCSSLVVANIANNNFTGEVGSIFESCINLKFLDLSSNRLEGDIWPGFDRIEEVSLSENQFSGAVASSVFSENCSLTSLDLSENHFRGEFPSQISNCKNLEMLTLWGNNFSGLIPKEIGSLPKIQALYLGNNNFSREIPESLVGLTNLKFLDLSSNSFGGDIQEIFGRLKQVKFLLLHKNSYVGGIHSSRILELPNIVRLDLSYNNFSSELPVEISQMASLRYLILAYNSFTGGIPSQYGNLAGLQALDLSYNSLNGSIPNTFGNLKSLLWLMLANNSLSGEIPPQLGNCSSLLWLNLANNQFSGALPTELTAIGNDVAPTFMLNRLESDEVPAGSGECTAMKRWVPADYPPFSFVYDLLTRKKCRDLWERILKGYGLFSVCSPGSNIRSMQITGYIQLSGNQLSGEIPAEIGNMLNFSLLHFGLNRFSGELPQSLERIPLMVLNVTRNTFSGEIPSEIGHLKCLQNLDLSHNNFSGQFPSSLNNLSDLTKFNISYNPYISGSVPAVGQLATFDKWSFVADPLLRLPPFITNETNTAAPGRNRGGRKNEPRGVGVFLVVLALVLAASVCGIMTLIVCLLIKSPIEPRGYLLNESKGVEFGSGSSTSSPWMSNTIKVIRLDKTAFTHSDILRATRSFSDERIIGRGGSGTVYRGVLPDGREVAVKKLQSEGVEGEREFRAEMELLSGNGLGWPHPNLVTLYGWCLNGSEKLLVYEYMEGGTLEDRITDRIGLNWRRRLEVAVDVARALVFLHHECYPSIVHRDVKASNVLLDKDGKARVTDFGLARVVDVGDSHVSTMVAGTVGYVAPEYGQTWQATTKGDVYSFGVLVMELATGRRAVDGGEECLVEWAKRVMGDGQTRTGLPLPVALLVSGLADGADKMGELLRVGLWCTAEASQARPNMKEVLAMLFRISCTQKDFAHVSDFL</sequence>
<evidence type="ECO:0000256" key="14">
    <source>
        <dbReference type="ARBA" id="ARBA00022989"/>
    </source>
</evidence>
<dbReference type="InterPro" id="IPR011009">
    <property type="entry name" value="Kinase-like_dom_sf"/>
</dbReference>
<keyword evidence="14 21" id="KW-1133">Transmembrane helix</keyword>
<keyword evidence="11 20" id="KW-0547">Nucleotide-binding</keyword>
<evidence type="ECO:0000256" key="1">
    <source>
        <dbReference type="ARBA" id="ARBA00004479"/>
    </source>
</evidence>
<keyword evidence="10" id="KW-0677">Repeat</keyword>
<comment type="caution">
    <text evidence="23">The sequence shown here is derived from an EMBL/GenBank/DDBJ whole genome shotgun (WGS) entry which is preliminary data.</text>
</comment>
<dbReference type="SMART" id="SM00220">
    <property type="entry name" value="S_TKc"/>
    <property type="match status" value="1"/>
</dbReference>
<evidence type="ECO:0000313" key="24">
    <source>
        <dbReference type="Proteomes" id="UP001567538"/>
    </source>
</evidence>
<protein>
    <recommendedName>
        <fullName evidence="3">non-specific serine/threonine protein kinase</fullName>
        <ecNumber evidence="3">2.7.11.1</ecNumber>
    </recommendedName>
</protein>
<comment type="subcellular location">
    <subcellularLocation>
        <location evidence="1">Membrane</location>
        <topology evidence="1">Single-pass type I membrane protein</topology>
    </subcellularLocation>
</comment>
<keyword evidence="17" id="KW-0325">Glycoprotein</keyword>
<dbReference type="InterPro" id="IPR000719">
    <property type="entry name" value="Prot_kinase_dom"/>
</dbReference>
<dbReference type="PROSITE" id="PS00108">
    <property type="entry name" value="PROTEIN_KINASE_ST"/>
    <property type="match status" value="1"/>
</dbReference>
<dbReference type="Pfam" id="PF00069">
    <property type="entry name" value="Pkinase"/>
    <property type="match status" value="1"/>
</dbReference>
<evidence type="ECO:0000256" key="5">
    <source>
        <dbReference type="ARBA" id="ARBA00022553"/>
    </source>
</evidence>
<comment type="similarity">
    <text evidence="2">Belongs to the protein kinase superfamily. Ser/Thr protein kinase family.</text>
</comment>
<evidence type="ECO:0000256" key="20">
    <source>
        <dbReference type="PROSITE-ProRule" id="PRU10141"/>
    </source>
</evidence>
<dbReference type="Pfam" id="PF08263">
    <property type="entry name" value="LRRNT_2"/>
    <property type="match status" value="1"/>
</dbReference>
<dbReference type="GO" id="GO:0004674">
    <property type="term" value="F:protein serine/threonine kinase activity"/>
    <property type="evidence" value="ECO:0007669"/>
    <property type="project" value="UniProtKB-KW"/>
</dbReference>
<evidence type="ECO:0000256" key="4">
    <source>
        <dbReference type="ARBA" id="ARBA00022527"/>
    </source>
</evidence>
<keyword evidence="13 20" id="KW-0067">ATP-binding</keyword>